<comment type="caution">
    <text evidence="18">The sequence shown here is derived from an EMBL/GenBank/DDBJ whole genome shotgun (WGS) entry which is preliminary data.</text>
</comment>
<dbReference type="EMBL" id="QKZT01000006">
    <property type="protein sequence ID" value="PZX53236.1"/>
    <property type="molecule type" value="Genomic_DNA"/>
</dbReference>
<dbReference type="GO" id="GO:0008360">
    <property type="term" value="P:regulation of cell shape"/>
    <property type="evidence" value="ECO:0007669"/>
    <property type="project" value="UniProtKB-KW"/>
</dbReference>
<protein>
    <recommendedName>
        <fullName evidence="3 14">UDP-N-acetylmuramate--L-alanine ligase</fullName>
        <ecNumber evidence="3 14">6.3.2.8</ecNumber>
    </recommendedName>
    <alternativeName>
        <fullName evidence="14">UDP-N-acetylmuramoyl-L-alanine synthetase</fullName>
    </alternativeName>
</protein>
<dbReference type="Gene3D" id="3.40.50.720">
    <property type="entry name" value="NAD(P)-binding Rossmann-like Domain"/>
    <property type="match status" value="1"/>
</dbReference>
<dbReference type="InterPro" id="IPR000713">
    <property type="entry name" value="Mur_ligase_N"/>
</dbReference>
<dbReference type="GO" id="GO:0051301">
    <property type="term" value="P:cell division"/>
    <property type="evidence" value="ECO:0007669"/>
    <property type="project" value="UniProtKB-KW"/>
</dbReference>
<dbReference type="GO" id="GO:0005737">
    <property type="term" value="C:cytoplasm"/>
    <property type="evidence" value="ECO:0007669"/>
    <property type="project" value="UniProtKB-SubCell"/>
</dbReference>
<keyword evidence="4 14" id="KW-0963">Cytoplasm</keyword>
<comment type="catalytic activity">
    <reaction evidence="13 14">
        <text>UDP-N-acetyl-alpha-D-muramate + L-alanine + ATP = UDP-N-acetyl-alpha-D-muramoyl-L-alanine + ADP + phosphate + H(+)</text>
        <dbReference type="Rhea" id="RHEA:23372"/>
        <dbReference type="ChEBI" id="CHEBI:15378"/>
        <dbReference type="ChEBI" id="CHEBI:30616"/>
        <dbReference type="ChEBI" id="CHEBI:43474"/>
        <dbReference type="ChEBI" id="CHEBI:57972"/>
        <dbReference type="ChEBI" id="CHEBI:70757"/>
        <dbReference type="ChEBI" id="CHEBI:83898"/>
        <dbReference type="ChEBI" id="CHEBI:456216"/>
        <dbReference type="EC" id="6.3.2.8"/>
    </reaction>
</comment>
<evidence type="ECO:0000256" key="9">
    <source>
        <dbReference type="ARBA" id="ARBA00022960"/>
    </source>
</evidence>
<comment type="subcellular location">
    <subcellularLocation>
        <location evidence="1 14">Cytoplasm</location>
    </subcellularLocation>
</comment>
<feature type="domain" description="Mur ligase N-terminal catalytic" evidence="15">
    <location>
        <begin position="9"/>
        <end position="114"/>
    </location>
</feature>
<evidence type="ECO:0000256" key="4">
    <source>
        <dbReference type="ARBA" id="ARBA00022490"/>
    </source>
</evidence>
<evidence type="ECO:0000259" key="17">
    <source>
        <dbReference type="Pfam" id="PF08245"/>
    </source>
</evidence>
<dbReference type="GO" id="GO:0005524">
    <property type="term" value="F:ATP binding"/>
    <property type="evidence" value="ECO:0007669"/>
    <property type="project" value="UniProtKB-UniRule"/>
</dbReference>
<evidence type="ECO:0000256" key="14">
    <source>
        <dbReference type="HAMAP-Rule" id="MF_00046"/>
    </source>
</evidence>
<feature type="binding site" evidence="14">
    <location>
        <begin position="120"/>
        <end position="126"/>
    </location>
    <ligand>
        <name>ATP</name>
        <dbReference type="ChEBI" id="CHEBI:30616"/>
    </ligand>
</feature>
<gene>
    <name evidence="14" type="primary">murC</name>
    <name evidence="18" type="ORF">LV85_01654</name>
</gene>
<evidence type="ECO:0000256" key="2">
    <source>
        <dbReference type="ARBA" id="ARBA00004752"/>
    </source>
</evidence>
<evidence type="ECO:0000256" key="6">
    <source>
        <dbReference type="ARBA" id="ARBA00022618"/>
    </source>
</evidence>
<reference evidence="18 19" key="1">
    <citation type="submission" date="2018-06" db="EMBL/GenBank/DDBJ databases">
        <title>Genomic Encyclopedia of Archaeal and Bacterial Type Strains, Phase II (KMG-II): from individual species to whole genera.</title>
        <authorList>
            <person name="Goeker M."/>
        </authorList>
    </citation>
    <scope>NUCLEOTIDE SEQUENCE [LARGE SCALE GENOMIC DNA]</scope>
    <source>
        <strain evidence="18 19">DSM 19830</strain>
    </source>
</reference>
<dbReference type="SUPFAM" id="SSF53244">
    <property type="entry name" value="MurD-like peptide ligases, peptide-binding domain"/>
    <property type="match status" value="1"/>
</dbReference>
<comment type="similarity">
    <text evidence="14">Belongs to the MurCDEF family.</text>
</comment>
<evidence type="ECO:0000313" key="19">
    <source>
        <dbReference type="Proteomes" id="UP000248882"/>
    </source>
</evidence>
<dbReference type="GO" id="GO:0009252">
    <property type="term" value="P:peptidoglycan biosynthetic process"/>
    <property type="evidence" value="ECO:0007669"/>
    <property type="project" value="UniProtKB-UniRule"/>
</dbReference>
<keyword evidence="11 14" id="KW-0131">Cell cycle</keyword>
<keyword evidence="8 14" id="KW-0067">ATP-binding</keyword>
<sequence>MSFEGINSVHLLGIGGIGMSALARWFRHEGYAVSGYDRTPSQLTDQLISEGMQISFEDQLDTIPTEIRSSTEKVLIIWTPAMPKDSIQLNFFREGGYQLKKRSEVLGIVTSTYYTIAVAGTHGKTTTSSMVAHMLKSAGKPVIAFLGGITQNYQSNLILGEKKGKDQPLVVVEADEFDRSFLRLHPNEVVLTSADPDHLDIYGEEQQILNGFLEFVNLVDRKGRLYIQQHAAQRLGEAKLPKVAKREYGLRSSGISAENIQARPGSFVFDYLDGKNEIKGLELFIPGFHNVENALAAIAISLDHQISVEQIRKGISSFKGVKRRFEIHVNEGNQVFIDDYAHHPEEIKACLSSVRAMFPAKKLTVIFQPHLYSRTRDFAEGFSESLSLADSVVLLDIYAARELPIAGVTSAMLLEGINTNHKELVAKEDLMSYLDQASPEVLVTLGAGDIDRLVPEIASWMKEGLNRYAL</sequence>
<evidence type="ECO:0000256" key="1">
    <source>
        <dbReference type="ARBA" id="ARBA00004496"/>
    </source>
</evidence>
<organism evidence="18 19">
    <name type="scientific">Algoriphagus chordae</name>
    <dbReference type="NCBI Taxonomy" id="237019"/>
    <lineage>
        <taxon>Bacteria</taxon>
        <taxon>Pseudomonadati</taxon>
        <taxon>Bacteroidota</taxon>
        <taxon>Cytophagia</taxon>
        <taxon>Cytophagales</taxon>
        <taxon>Cyclobacteriaceae</taxon>
        <taxon>Algoriphagus</taxon>
    </lineage>
</organism>
<dbReference type="InterPro" id="IPR036565">
    <property type="entry name" value="Mur-like_cat_sf"/>
</dbReference>
<feature type="domain" description="Mur ligase C-terminal" evidence="16">
    <location>
        <begin position="323"/>
        <end position="445"/>
    </location>
</feature>
<keyword evidence="9 14" id="KW-0133">Cell shape</keyword>
<dbReference type="EC" id="6.3.2.8" evidence="3 14"/>
<dbReference type="Gene3D" id="3.90.190.20">
    <property type="entry name" value="Mur ligase, C-terminal domain"/>
    <property type="match status" value="1"/>
</dbReference>
<comment type="pathway">
    <text evidence="2 14">Cell wall biogenesis; peptidoglycan biosynthesis.</text>
</comment>
<dbReference type="Pfam" id="PF08245">
    <property type="entry name" value="Mur_ligase_M"/>
    <property type="match status" value="1"/>
</dbReference>
<dbReference type="Pfam" id="PF01225">
    <property type="entry name" value="Mur_ligase"/>
    <property type="match status" value="1"/>
</dbReference>
<dbReference type="SUPFAM" id="SSF51984">
    <property type="entry name" value="MurCD N-terminal domain"/>
    <property type="match status" value="1"/>
</dbReference>
<dbReference type="NCBIfam" id="TIGR01082">
    <property type="entry name" value="murC"/>
    <property type="match status" value="1"/>
</dbReference>
<dbReference type="InterPro" id="IPR050061">
    <property type="entry name" value="MurCDEF_pg_biosynth"/>
</dbReference>
<dbReference type="AlphaFoldDB" id="A0A2W7R1Y4"/>
<proteinExistence type="inferred from homology"/>
<dbReference type="HAMAP" id="MF_00046">
    <property type="entry name" value="MurC"/>
    <property type="match status" value="1"/>
</dbReference>
<keyword evidence="12 14" id="KW-0961">Cell wall biogenesis/degradation</keyword>
<evidence type="ECO:0000313" key="18">
    <source>
        <dbReference type="EMBL" id="PZX53236.1"/>
    </source>
</evidence>
<dbReference type="RefSeq" id="WP_111318172.1">
    <property type="nucleotide sequence ID" value="NZ_QKZT01000006.1"/>
</dbReference>
<evidence type="ECO:0000259" key="16">
    <source>
        <dbReference type="Pfam" id="PF02875"/>
    </source>
</evidence>
<keyword evidence="5 14" id="KW-0436">Ligase</keyword>
<evidence type="ECO:0000256" key="8">
    <source>
        <dbReference type="ARBA" id="ARBA00022840"/>
    </source>
</evidence>
<evidence type="ECO:0000256" key="12">
    <source>
        <dbReference type="ARBA" id="ARBA00023316"/>
    </source>
</evidence>
<dbReference type="GO" id="GO:0071555">
    <property type="term" value="P:cell wall organization"/>
    <property type="evidence" value="ECO:0007669"/>
    <property type="project" value="UniProtKB-KW"/>
</dbReference>
<evidence type="ECO:0000256" key="13">
    <source>
        <dbReference type="ARBA" id="ARBA00047833"/>
    </source>
</evidence>
<dbReference type="SUPFAM" id="SSF53623">
    <property type="entry name" value="MurD-like peptide ligases, catalytic domain"/>
    <property type="match status" value="1"/>
</dbReference>
<dbReference type="PANTHER" id="PTHR43445">
    <property type="entry name" value="UDP-N-ACETYLMURAMATE--L-ALANINE LIGASE-RELATED"/>
    <property type="match status" value="1"/>
</dbReference>
<name>A0A2W7R1Y4_9BACT</name>
<comment type="function">
    <text evidence="14">Cell wall formation.</text>
</comment>
<accession>A0A2W7R1Y4</accession>
<keyword evidence="10 14" id="KW-0573">Peptidoglycan synthesis</keyword>
<evidence type="ECO:0000259" key="15">
    <source>
        <dbReference type="Pfam" id="PF01225"/>
    </source>
</evidence>
<evidence type="ECO:0000256" key="3">
    <source>
        <dbReference type="ARBA" id="ARBA00012211"/>
    </source>
</evidence>
<feature type="domain" description="Mur ligase central" evidence="17">
    <location>
        <begin position="118"/>
        <end position="300"/>
    </location>
</feature>
<keyword evidence="19" id="KW-1185">Reference proteome</keyword>
<dbReference type="InterPro" id="IPR013221">
    <property type="entry name" value="Mur_ligase_cen"/>
</dbReference>
<dbReference type="GO" id="GO:0008763">
    <property type="term" value="F:UDP-N-acetylmuramate-L-alanine ligase activity"/>
    <property type="evidence" value="ECO:0007669"/>
    <property type="project" value="UniProtKB-UniRule"/>
</dbReference>
<evidence type="ECO:0000256" key="5">
    <source>
        <dbReference type="ARBA" id="ARBA00022598"/>
    </source>
</evidence>
<evidence type="ECO:0000256" key="10">
    <source>
        <dbReference type="ARBA" id="ARBA00022984"/>
    </source>
</evidence>
<dbReference type="Gene3D" id="3.40.1190.10">
    <property type="entry name" value="Mur-like, catalytic domain"/>
    <property type="match status" value="1"/>
</dbReference>
<keyword evidence="7 14" id="KW-0547">Nucleotide-binding</keyword>
<dbReference type="PANTHER" id="PTHR43445:SF3">
    <property type="entry name" value="UDP-N-ACETYLMURAMATE--L-ALANINE LIGASE"/>
    <property type="match status" value="1"/>
</dbReference>
<dbReference type="InterPro" id="IPR036615">
    <property type="entry name" value="Mur_ligase_C_dom_sf"/>
</dbReference>
<evidence type="ECO:0000256" key="7">
    <source>
        <dbReference type="ARBA" id="ARBA00022741"/>
    </source>
</evidence>
<dbReference type="InterPro" id="IPR005758">
    <property type="entry name" value="UDP-N-AcMur_Ala_ligase_MurC"/>
</dbReference>
<dbReference type="Proteomes" id="UP000248882">
    <property type="component" value="Unassembled WGS sequence"/>
</dbReference>
<dbReference type="InterPro" id="IPR004101">
    <property type="entry name" value="Mur_ligase_C"/>
</dbReference>
<keyword evidence="6 14" id="KW-0132">Cell division</keyword>
<dbReference type="OrthoDB" id="9804126at2"/>
<evidence type="ECO:0000256" key="11">
    <source>
        <dbReference type="ARBA" id="ARBA00023306"/>
    </source>
</evidence>
<dbReference type="UniPathway" id="UPA00219"/>
<dbReference type="Pfam" id="PF02875">
    <property type="entry name" value="Mur_ligase_C"/>
    <property type="match status" value="1"/>
</dbReference>